<sequence>MNRFQEVNAEKGHILPQAWLTPYLSKLKRKAFFEQAMQQLQAENLIEYQKKDEAHYHIMLTQQGEDYLYPDFKVADAKRKIRHDIFAKFKANQDKTITYRWLNTLYFGGQLNPKEQRIFDDVIESIIKEKLVTTSLLNHFLYLTEKGEKLMSEVLV</sequence>
<gene>
    <name evidence="1" type="ORF">PN36_06785</name>
</gene>
<dbReference type="AlphaFoldDB" id="A0A4E0QS82"/>
<evidence type="ECO:0000313" key="2">
    <source>
        <dbReference type="Proteomes" id="UP000030428"/>
    </source>
</evidence>
<name>A0A4E0QS82_9GAMM</name>
<dbReference type="Proteomes" id="UP000030428">
    <property type="component" value="Unassembled WGS sequence"/>
</dbReference>
<organism evidence="1 2">
    <name type="scientific">Candidatus Thiomargarita nelsonii</name>
    <dbReference type="NCBI Taxonomy" id="1003181"/>
    <lineage>
        <taxon>Bacteria</taxon>
        <taxon>Pseudomonadati</taxon>
        <taxon>Pseudomonadota</taxon>
        <taxon>Gammaproteobacteria</taxon>
        <taxon>Thiotrichales</taxon>
        <taxon>Thiotrichaceae</taxon>
        <taxon>Thiomargarita</taxon>
    </lineage>
</organism>
<dbReference type="EMBL" id="JSZA02000019">
    <property type="protein sequence ID" value="TGO03428.1"/>
    <property type="molecule type" value="Genomic_DNA"/>
</dbReference>
<comment type="caution">
    <text evidence="1">The sequence shown here is derived from an EMBL/GenBank/DDBJ whole genome shotgun (WGS) entry which is preliminary data.</text>
</comment>
<evidence type="ECO:0000313" key="1">
    <source>
        <dbReference type="EMBL" id="TGO03428.1"/>
    </source>
</evidence>
<reference evidence="1 2" key="1">
    <citation type="journal article" date="2016" name="Front. Microbiol.">
        <title>Single-Cell (Meta-)Genomics of a Dimorphic Candidatus Thiomargarita nelsonii Reveals Genomic Plasticity.</title>
        <authorList>
            <person name="Flood B.E."/>
            <person name="Fliss P."/>
            <person name="Jones D.S."/>
            <person name="Dick G.J."/>
            <person name="Jain S."/>
            <person name="Kaster A.K."/>
            <person name="Winkel M."/>
            <person name="Mussmann M."/>
            <person name="Bailey J."/>
        </authorList>
    </citation>
    <scope>NUCLEOTIDE SEQUENCE [LARGE SCALE GENOMIC DNA]</scope>
    <source>
        <strain evidence="1">Hydrate Ridge</strain>
    </source>
</reference>
<keyword evidence="2" id="KW-1185">Reference proteome</keyword>
<proteinExistence type="predicted"/>
<accession>A0A4E0QS82</accession>
<protein>
    <submittedName>
        <fullName evidence="1">Uncharacterized protein</fullName>
    </submittedName>
</protein>